<dbReference type="Pfam" id="PF13467">
    <property type="entry name" value="RHH_4"/>
    <property type="match status" value="1"/>
</dbReference>
<dbReference type="KEGG" id="bxe:Bxe_A3133"/>
<gene>
    <name evidence="2" type="ORF">Bxe_A3133</name>
</gene>
<dbReference type="EMBL" id="CP000270">
    <property type="protein sequence ID" value="ABE29846.1"/>
    <property type="molecule type" value="Genomic_DNA"/>
</dbReference>
<evidence type="ECO:0000313" key="2">
    <source>
        <dbReference type="EMBL" id="ABE29846.1"/>
    </source>
</evidence>
<dbReference type="STRING" id="266265.Bxe_A3133"/>
<evidence type="ECO:0000259" key="1">
    <source>
        <dbReference type="Pfam" id="PF13467"/>
    </source>
</evidence>
<dbReference type="AlphaFoldDB" id="Q141Z3"/>
<reference evidence="2 3" key="1">
    <citation type="journal article" date="2006" name="Proc. Natl. Acad. Sci. U.S.A.">
        <title>Burkholderia xenovorans LB400 harbors a multi-replicon, 9.73-Mbp genome shaped for versatility.</title>
        <authorList>
            <person name="Chain P.S."/>
            <person name="Denef V.J."/>
            <person name="Konstantinidis K.T."/>
            <person name="Vergez L.M."/>
            <person name="Agullo L."/>
            <person name="Reyes V.L."/>
            <person name="Hauser L."/>
            <person name="Cordova M."/>
            <person name="Gomez L."/>
            <person name="Gonzalez M."/>
            <person name="Land M."/>
            <person name="Lao V."/>
            <person name="Larimer F."/>
            <person name="LiPuma J.J."/>
            <person name="Mahenthiralingam E."/>
            <person name="Malfatti S.A."/>
            <person name="Marx C.J."/>
            <person name="Parnell J.J."/>
            <person name="Ramette A."/>
            <person name="Richardson P."/>
            <person name="Seeger M."/>
            <person name="Smith D."/>
            <person name="Spilker T."/>
            <person name="Sul W.J."/>
            <person name="Tsoi T.V."/>
            <person name="Ulrich L.E."/>
            <person name="Zhulin I.B."/>
            <person name="Tiedje J.M."/>
        </authorList>
    </citation>
    <scope>NUCLEOTIDE SEQUENCE [LARGE SCALE GENOMIC DNA]</scope>
    <source>
        <strain evidence="2 3">LB400</strain>
    </source>
</reference>
<proteinExistence type="predicted"/>
<dbReference type="Gene3D" id="1.10.3990.20">
    <property type="entry name" value="protein bp1543"/>
    <property type="match status" value="1"/>
</dbReference>
<accession>Q141Z3</accession>
<feature type="domain" description="Ribbon-helix-helix" evidence="1">
    <location>
        <begin position="65"/>
        <end position="132"/>
    </location>
</feature>
<dbReference type="eggNOG" id="COG4321">
    <property type="taxonomic scope" value="Bacteria"/>
</dbReference>
<name>Q141Z3_PARXL</name>
<protein>
    <recommendedName>
        <fullName evidence="1">Ribbon-helix-helix domain-containing protein</fullName>
    </recommendedName>
</protein>
<dbReference type="KEGG" id="bxb:DR64_823"/>
<sequence>MTSRHLNSPEHEKQPTRLTSQMHGHLEMHQDIYRLNGGSFPSYSYAYTHMPMTRYCNFTPQLAKPRQRSVRINGLATCLRLEEVYWRIIEEIARQESVTVGKLISRWALEIDLTQEAICNFTGFVRIICVTQLLDNKHPINLNMIDPDVPAGSLG</sequence>
<dbReference type="Proteomes" id="UP000001817">
    <property type="component" value="Chromosome 1"/>
</dbReference>
<keyword evidence="3" id="KW-1185">Reference proteome</keyword>
<evidence type="ECO:0000313" key="3">
    <source>
        <dbReference type="Proteomes" id="UP000001817"/>
    </source>
</evidence>
<dbReference type="InterPro" id="IPR038268">
    <property type="entry name" value="RHH_sf"/>
</dbReference>
<dbReference type="RefSeq" id="WP_011487560.1">
    <property type="nucleotide sequence ID" value="NC_007951.1"/>
</dbReference>
<dbReference type="InterPro" id="IPR027373">
    <property type="entry name" value="RHH_dom"/>
</dbReference>
<organism evidence="2 3">
    <name type="scientific">Paraburkholderia xenovorans (strain LB400)</name>
    <dbReference type="NCBI Taxonomy" id="266265"/>
    <lineage>
        <taxon>Bacteria</taxon>
        <taxon>Pseudomonadati</taxon>
        <taxon>Pseudomonadota</taxon>
        <taxon>Betaproteobacteria</taxon>
        <taxon>Burkholderiales</taxon>
        <taxon>Burkholderiaceae</taxon>
        <taxon>Paraburkholderia</taxon>
    </lineage>
</organism>